<evidence type="ECO:0000259" key="2">
    <source>
        <dbReference type="Pfam" id="PF00582"/>
    </source>
</evidence>
<accession>A0A917UK45</accession>
<comment type="similarity">
    <text evidence="1">Belongs to the universal stress protein A family.</text>
</comment>
<proteinExistence type="inferred from homology"/>
<dbReference type="CDD" id="cd00293">
    <property type="entry name" value="USP-like"/>
    <property type="match status" value="1"/>
</dbReference>
<evidence type="ECO:0000256" key="1">
    <source>
        <dbReference type="ARBA" id="ARBA00008791"/>
    </source>
</evidence>
<dbReference type="RefSeq" id="WP_188960528.1">
    <property type="nucleotide sequence ID" value="NZ_BMOE01000001.1"/>
</dbReference>
<dbReference type="PRINTS" id="PR01438">
    <property type="entry name" value="UNVRSLSTRESS"/>
</dbReference>
<sequence length="144" mass="15807">MYRRILLTLDGDPSRRAAARHALDLAAACGAEVLVMSAVKLERRANRTASGVAVTETNTQLQLAQEQLARVVSAAERRGVRATSYLVEMVPSRGILKMIDDHRPDLVVMTPHSETILGLPISRTTLRVVRGSSVPVLLVREERD</sequence>
<protein>
    <submittedName>
        <fullName evidence="3">Universal stress protein</fullName>
    </submittedName>
</protein>
<evidence type="ECO:0000313" key="4">
    <source>
        <dbReference type="Proteomes" id="UP000635726"/>
    </source>
</evidence>
<dbReference type="InterPro" id="IPR014729">
    <property type="entry name" value="Rossmann-like_a/b/a_fold"/>
</dbReference>
<evidence type="ECO:0000313" key="3">
    <source>
        <dbReference type="EMBL" id="GGJ63182.1"/>
    </source>
</evidence>
<dbReference type="Gene3D" id="3.40.50.620">
    <property type="entry name" value="HUPs"/>
    <property type="match status" value="1"/>
</dbReference>
<dbReference type="Proteomes" id="UP000635726">
    <property type="component" value="Unassembled WGS sequence"/>
</dbReference>
<comment type="caution">
    <text evidence="3">The sequence shown here is derived from an EMBL/GenBank/DDBJ whole genome shotgun (WGS) entry which is preliminary data.</text>
</comment>
<organism evidence="3 4">
    <name type="scientific">Deinococcus aquiradiocola</name>
    <dbReference type="NCBI Taxonomy" id="393059"/>
    <lineage>
        <taxon>Bacteria</taxon>
        <taxon>Thermotogati</taxon>
        <taxon>Deinococcota</taxon>
        <taxon>Deinococci</taxon>
        <taxon>Deinococcales</taxon>
        <taxon>Deinococcaceae</taxon>
        <taxon>Deinococcus</taxon>
    </lineage>
</organism>
<dbReference type="SUPFAM" id="SSF52402">
    <property type="entry name" value="Adenine nucleotide alpha hydrolases-like"/>
    <property type="match status" value="1"/>
</dbReference>
<reference evidence="3" key="2">
    <citation type="submission" date="2020-09" db="EMBL/GenBank/DDBJ databases">
        <authorList>
            <person name="Sun Q."/>
            <person name="Ohkuma M."/>
        </authorList>
    </citation>
    <scope>NUCLEOTIDE SEQUENCE</scope>
    <source>
        <strain evidence="3">JCM 14371</strain>
    </source>
</reference>
<name>A0A917UK45_9DEIO</name>
<dbReference type="PANTHER" id="PTHR46268">
    <property type="entry name" value="STRESS RESPONSE PROTEIN NHAX"/>
    <property type="match status" value="1"/>
</dbReference>
<feature type="domain" description="UspA" evidence="2">
    <location>
        <begin position="1"/>
        <end position="140"/>
    </location>
</feature>
<dbReference type="EMBL" id="BMOE01000001">
    <property type="protein sequence ID" value="GGJ63182.1"/>
    <property type="molecule type" value="Genomic_DNA"/>
</dbReference>
<dbReference type="AlphaFoldDB" id="A0A917UK45"/>
<reference evidence="3" key="1">
    <citation type="journal article" date="2014" name="Int. J. Syst. Evol. Microbiol.">
        <title>Complete genome sequence of Corynebacterium casei LMG S-19264T (=DSM 44701T), isolated from a smear-ripened cheese.</title>
        <authorList>
            <consortium name="US DOE Joint Genome Institute (JGI-PGF)"/>
            <person name="Walter F."/>
            <person name="Albersmeier A."/>
            <person name="Kalinowski J."/>
            <person name="Ruckert C."/>
        </authorList>
    </citation>
    <scope>NUCLEOTIDE SEQUENCE</scope>
    <source>
        <strain evidence="3">JCM 14371</strain>
    </source>
</reference>
<dbReference type="InterPro" id="IPR006016">
    <property type="entry name" value="UspA"/>
</dbReference>
<gene>
    <name evidence="3" type="ORF">GCM10008939_03840</name>
</gene>
<dbReference type="InterPro" id="IPR006015">
    <property type="entry name" value="Universal_stress_UspA"/>
</dbReference>
<dbReference type="PANTHER" id="PTHR46268:SF6">
    <property type="entry name" value="UNIVERSAL STRESS PROTEIN UP12"/>
    <property type="match status" value="1"/>
</dbReference>
<dbReference type="Pfam" id="PF00582">
    <property type="entry name" value="Usp"/>
    <property type="match status" value="1"/>
</dbReference>
<keyword evidence="4" id="KW-1185">Reference proteome</keyword>